<dbReference type="EMBL" id="AP027079">
    <property type="protein sequence ID" value="BDU69939.1"/>
    <property type="molecule type" value="Genomic_DNA"/>
</dbReference>
<dbReference type="PROSITE" id="PS51007">
    <property type="entry name" value="CYTC"/>
    <property type="match status" value="1"/>
</dbReference>
<dbReference type="InterPro" id="IPR036909">
    <property type="entry name" value="Cyt_c-like_dom_sf"/>
</dbReference>
<accession>A0ABM8DSP0</accession>
<dbReference type="Proteomes" id="UP001242010">
    <property type="component" value="Chromosome"/>
</dbReference>
<evidence type="ECO:0000313" key="7">
    <source>
        <dbReference type="Proteomes" id="UP001242010"/>
    </source>
</evidence>
<evidence type="ECO:0000256" key="2">
    <source>
        <dbReference type="ARBA" id="ARBA00022723"/>
    </source>
</evidence>
<evidence type="ECO:0000256" key="4">
    <source>
        <dbReference type="PROSITE-ProRule" id="PRU00433"/>
    </source>
</evidence>
<reference evidence="7" key="1">
    <citation type="journal article" date="2023" name="Int. J. Syst. Evol. Microbiol.">
        <title>Mesoterricola silvestris gen. nov., sp. nov., Mesoterricola sediminis sp. nov., Geothrix oryzae sp. nov., Geothrix edaphica sp. nov., Geothrix rubra sp. nov., and Geothrix limicola sp. nov., six novel members of Acidobacteriota isolated from soils.</title>
        <authorList>
            <person name="Itoh H."/>
            <person name="Sugisawa Y."/>
            <person name="Mise K."/>
            <person name="Xu Z."/>
            <person name="Kuniyasu M."/>
            <person name="Ushijima N."/>
            <person name="Kawano K."/>
            <person name="Kobayashi E."/>
            <person name="Shiratori Y."/>
            <person name="Masuda Y."/>
            <person name="Senoo K."/>
        </authorList>
    </citation>
    <scope>NUCLEOTIDE SEQUENCE [LARGE SCALE GENOMIC DNA]</scope>
    <source>
        <strain evidence="7">Red222</strain>
    </source>
</reference>
<organism evidence="6 7">
    <name type="scientific">Geothrix oryzae</name>
    <dbReference type="NCBI Taxonomy" id="2927975"/>
    <lineage>
        <taxon>Bacteria</taxon>
        <taxon>Pseudomonadati</taxon>
        <taxon>Acidobacteriota</taxon>
        <taxon>Holophagae</taxon>
        <taxon>Holophagales</taxon>
        <taxon>Holophagaceae</taxon>
        <taxon>Geothrix</taxon>
    </lineage>
</organism>
<feature type="domain" description="Cytochrome c" evidence="5">
    <location>
        <begin position="24"/>
        <end position="111"/>
    </location>
</feature>
<dbReference type="Gene3D" id="1.10.760.10">
    <property type="entry name" value="Cytochrome c-like domain"/>
    <property type="match status" value="1"/>
</dbReference>
<name>A0ABM8DSP0_9BACT</name>
<keyword evidence="1 4" id="KW-0349">Heme</keyword>
<dbReference type="Pfam" id="PF13442">
    <property type="entry name" value="Cytochrome_CBB3"/>
    <property type="match status" value="1"/>
</dbReference>
<evidence type="ECO:0000256" key="3">
    <source>
        <dbReference type="ARBA" id="ARBA00023004"/>
    </source>
</evidence>
<dbReference type="RefSeq" id="WP_286353659.1">
    <property type="nucleotide sequence ID" value="NZ_AP027079.1"/>
</dbReference>
<evidence type="ECO:0000313" key="6">
    <source>
        <dbReference type="EMBL" id="BDU69939.1"/>
    </source>
</evidence>
<dbReference type="SUPFAM" id="SSF46626">
    <property type="entry name" value="Cytochrome c"/>
    <property type="match status" value="1"/>
</dbReference>
<gene>
    <name evidence="6" type="ORF">GETHOR_20400</name>
</gene>
<evidence type="ECO:0000256" key="1">
    <source>
        <dbReference type="ARBA" id="ARBA00022617"/>
    </source>
</evidence>
<sequence length="125" mass="13447">MRMLPILVCLLAALRAADSPRPARTVEELRAFFAQNCVKCHGPDGSAHGADGKKLGGFDFTDAKKAGGETDADMVKTIRKGIFFGRVMPSFKDQLTEADMALLVKEVLRKAEKGKAIAAEPEAGR</sequence>
<evidence type="ECO:0000259" key="5">
    <source>
        <dbReference type="PROSITE" id="PS51007"/>
    </source>
</evidence>
<protein>
    <recommendedName>
        <fullName evidence="5">Cytochrome c domain-containing protein</fullName>
    </recommendedName>
</protein>
<keyword evidence="2 4" id="KW-0479">Metal-binding</keyword>
<keyword evidence="7" id="KW-1185">Reference proteome</keyword>
<proteinExistence type="predicted"/>
<dbReference type="InterPro" id="IPR009056">
    <property type="entry name" value="Cyt_c-like_dom"/>
</dbReference>
<keyword evidence="3 4" id="KW-0408">Iron</keyword>